<sequence length="93" mass="9478">MGATADRLGCGQLGGSSGEPLRSTAGQWEAHGEQTGFSQHAPGLSQPGSSCEGSARHSAEDIKGKAMPGAAGALGVRWVTGCRPVDWDRATTR</sequence>
<dbReference type="Proteomes" id="UP001221898">
    <property type="component" value="Unassembled WGS sequence"/>
</dbReference>
<gene>
    <name evidence="2" type="ORF">AAFF_G00262310</name>
</gene>
<proteinExistence type="predicted"/>
<keyword evidence="3" id="KW-1185">Reference proteome</keyword>
<evidence type="ECO:0000313" key="3">
    <source>
        <dbReference type="Proteomes" id="UP001221898"/>
    </source>
</evidence>
<feature type="region of interest" description="Disordered" evidence="1">
    <location>
        <begin position="1"/>
        <end position="66"/>
    </location>
</feature>
<feature type="compositionally biased region" description="Basic and acidic residues" evidence="1">
    <location>
        <begin position="54"/>
        <end position="64"/>
    </location>
</feature>
<organism evidence="2 3">
    <name type="scientific">Aldrovandia affinis</name>
    <dbReference type="NCBI Taxonomy" id="143900"/>
    <lineage>
        <taxon>Eukaryota</taxon>
        <taxon>Metazoa</taxon>
        <taxon>Chordata</taxon>
        <taxon>Craniata</taxon>
        <taxon>Vertebrata</taxon>
        <taxon>Euteleostomi</taxon>
        <taxon>Actinopterygii</taxon>
        <taxon>Neopterygii</taxon>
        <taxon>Teleostei</taxon>
        <taxon>Notacanthiformes</taxon>
        <taxon>Halosauridae</taxon>
        <taxon>Aldrovandia</taxon>
    </lineage>
</organism>
<evidence type="ECO:0000256" key="1">
    <source>
        <dbReference type="SAM" id="MobiDB-lite"/>
    </source>
</evidence>
<comment type="caution">
    <text evidence="2">The sequence shown here is derived from an EMBL/GenBank/DDBJ whole genome shotgun (WGS) entry which is preliminary data.</text>
</comment>
<evidence type="ECO:0000313" key="2">
    <source>
        <dbReference type="EMBL" id="KAJ8408003.1"/>
    </source>
</evidence>
<accession>A0AAD7STQ6</accession>
<protein>
    <submittedName>
        <fullName evidence="2">Uncharacterized protein</fullName>
    </submittedName>
</protein>
<dbReference type="EMBL" id="JAINUG010000036">
    <property type="protein sequence ID" value="KAJ8408003.1"/>
    <property type="molecule type" value="Genomic_DNA"/>
</dbReference>
<dbReference type="AlphaFoldDB" id="A0AAD7STQ6"/>
<name>A0AAD7STQ6_9TELE</name>
<reference evidence="2" key="1">
    <citation type="journal article" date="2023" name="Science">
        <title>Genome structures resolve the early diversification of teleost fishes.</title>
        <authorList>
            <person name="Parey E."/>
            <person name="Louis A."/>
            <person name="Montfort J."/>
            <person name="Bouchez O."/>
            <person name="Roques C."/>
            <person name="Iampietro C."/>
            <person name="Lluch J."/>
            <person name="Castinel A."/>
            <person name="Donnadieu C."/>
            <person name="Desvignes T."/>
            <person name="Floi Bucao C."/>
            <person name="Jouanno E."/>
            <person name="Wen M."/>
            <person name="Mejri S."/>
            <person name="Dirks R."/>
            <person name="Jansen H."/>
            <person name="Henkel C."/>
            <person name="Chen W.J."/>
            <person name="Zahm M."/>
            <person name="Cabau C."/>
            <person name="Klopp C."/>
            <person name="Thompson A.W."/>
            <person name="Robinson-Rechavi M."/>
            <person name="Braasch I."/>
            <person name="Lecointre G."/>
            <person name="Bobe J."/>
            <person name="Postlethwait J.H."/>
            <person name="Berthelot C."/>
            <person name="Roest Crollius H."/>
            <person name="Guiguen Y."/>
        </authorList>
    </citation>
    <scope>NUCLEOTIDE SEQUENCE</scope>
    <source>
        <strain evidence="2">NC1722</strain>
    </source>
</reference>